<dbReference type="AlphaFoldDB" id="A0A6N2MFK7"/>
<name>A0A6N2MFK7_SALVM</name>
<organism evidence="1">
    <name type="scientific">Salix viminalis</name>
    <name type="common">Common osier</name>
    <name type="synonym">Basket willow</name>
    <dbReference type="NCBI Taxonomy" id="40686"/>
    <lineage>
        <taxon>Eukaryota</taxon>
        <taxon>Viridiplantae</taxon>
        <taxon>Streptophyta</taxon>
        <taxon>Embryophyta</taxon>
        <taxon>Tracheophyta</taxon>
        <taxon>Spermatophyta</taxon>
        <taxon>Magnoliopsida</taxon>
        <taxon>eudicotyledons</taxon>
        <taxon>Gunneridae</taxon>
        <taxon>Pentapetalae</taxon>
        <taxon>rosids</taxon>
        <taxon>fabids</taxon>
        <taxon>Malpighiales</taxon>
        <taxon>Salicaceae</taxon>
        <taxon>Saliceae</taxon>
        <taxon>Salix</taxon>
    </lineage>
</organism>
<accession>A0A6N2MFK7</accession>
<sequence>MITGVVPFRFQTQWFFSSPLRKTVEPPILLKVLFHGADKQRQRVNVADHFDARDSSSSHPFPQNLNWMGGLVMAGR</sequence>
<evidence type="ECO:0000313" key="1">
    <source>
        <dbReference type="EMBL" id="VFU53013.1"/>
    </source>
</evidence>
<reference evidence="1" key="1">
    <citation type="submission" date="2019-03" db="EMBL/GenBank/DDBJ databases">
        <authorList>
            <person name="Mank J."/>
            <person name="Almeida P."/>
        </authorList>
    </citation>
    <scope>NUCLEOTIDE SEQUENCE</scope>
    <source>
        <strain evidence="1">78183</strain>
    </source>
</reference>
<dbReference type="EMBL" id="CAADRP010001818">
    <property type="protein sequence ID" value="VFU53013.1"/>
    <property type="molecule type" value="Genomic_DNA"/>
</dbReference>
<gene>
    <name evidence="1" type="ORF">SVIM_LOCUS367189</name>
</gene>
<proteinExistence type="predicted"/>
<protein>
    <submittedName>
        <fullName evidence="1">Uncharacterized protein</fullName>
    </submittedName>
</protein>